<keyword evidence="18" id="KW-1185">Reference proteome</keyword>
<dbReference type="InterPro" id="IPR006050">
    <property type="entry name" value="DNA_photolyase_N"/>
</dbReference>
<feature type="region of interest" description="Disordered" evidence="15">
    <location>
        <begin position="174"/>
        <end position="201"/>
    </location>
</feature>
<dbReference type="GO" id="GO:0003677">
    <property type="term" value="F:DNA binding"/>
    <property type="evidence" value="ECO:0007669"/>
    <property type="project" value="TreeGrafter"/>
</dbReference>
<keyword evidence="17" id="KW-0456">Lyase</keyword>
<organism evidence="17 18">
    <name type="scientific">Larsenimonas rhizosphaerae</name>
    <dbReference type="NCBI Taxonomy" id="2944682"/>
    <lineage>
        <taxon>Bacteria</taxon>
        <taxon>Pseudomonadati</taxon>
        <taxon>Pseudomonadota</taxon>
        <taxon>Gammaproteobacteria</taxon>
        <taxon>Oceanospirillales</taxon>
        <taxon>Halomonadaceae</taxon>
        <taxon>Larsenimonas</taxon>
    </lineage>
</organism>
<evidence type="ECO:0000256" key="1">
    <source>
        <dbReference type="ARBA" id="ARBA00001932"/>
    </source>
</evidence>
<dbReference type="GO" id="GO:0003904">
    <property type="term" value="F:deoxyribodipyrimidine photo-lyase activity"/>
    <property type="evidence" value="ECO:0007669"/>
    <property type="project" value="UniProtKB-EC"/>
</dbReference>
<comment type="similarity">
    <text evidence="14">Belongs to the DNA photolyase family.</text>
</comment>
<evidence type="ECO:0000256" key="2">
    <source>
        <dbReference type="ARBA" id="ARBA00005862"/>
    </source>
</evidence>
<feature type="domain" description="Photolyase/cryptochrome alpha/beta" evidence="16">
    <location>
        <begin position="3"/>
        <end position="135"/>
    </location>
</feature>
<accession>A0AA42CYR6</accession>
<reference evidence="17" key="1">
    <citation type="submission" date="2022-11" db="EMBL/GenBank/DDBJ databases">
        <title>Larsenimonas rhizosphaerae sp. nov., isolated from a tidal mudflat.</title>
        <authorList>
            <person name="Lee S.D."/>
            <person name="Kim I.S."/>
        </authorList>
    </citation>
    <scope>NUCLEOTIDE SEQUENCE</scope>
    <source>
        <strain evidence="17">GH2-1</strain>
    </source>
</reference>
<evidence type="ECO:0000256" key="12">
    <source>
        <dbReference type="PIRSR" id="PIRSR602081-1"/>
    </source>
</evidence>
<evidence type="ECO:0000256" key="5">
    <source>
        <dbReference type="ARBA" id="ARBA00022630"/>
    </source>
</evidence>
<evidence type="ECO:0000313" key="17">
    <source>
        <dbReference type="EMBL" id="MCX2525518.1"/>
    </source>
</evidence>
<dbReference type="InterPro" id="IPR005101">
    <property type="entry name" value="Cryptochr/Photolyase_FAD-bd"/>
</dbReference>
<evidence type="ECO:0000313" key="18">
    <source>
        <dbReference type="Proteomes" id="UP001165678"/>
    </source>
</evidence>
<dbReference type="Gene3D" id="1.10.579.10">
    <property type="entry name" value="DNA Cyclobutane Dipyrimidine Photolyase, subunit A, domain 3"/>
    <property type="match status" value="1"/>
</dbReference>
<dbReference type="PROSITE" id="PS51645">
    <property type="entry name" value="PHR_CRY_ALPHA_BETA"/>
    <property type="match status" value="1"/>
</dbReference>
<dbReference type="GO" id="GO:0071949">
    <property type="term" value="F:FAD binding"/>
    <property type="evidence" value="ECO:0007669"/>
    <property type="project" value="TreeGrafter"/>
</dbReference>
<feature type="binding site" evidence="12">
    <location>
        <position position="275"/>
    </location>
    <ligand>
        <name>FAD</name>
        <dbReference type="ChEBI" id="CHEBI:57692"/>
    </ligand>
</feature>
<dbReference type="EC" id="4.1.99.3" evidence="3"/>
<dbReference type="AlphaFoldDB" id="A0AA42CYR6"/>
<dbReference type="RefSeq" id="WP_265896954.1">
    <property type="nucleotide sequence ID" value="NZ_JAPIVE010000005.1"/>
</dbReference>
<dbReference type="NCBIfam" id="NF007955">
    <property type="entry name" value="PRK10674.1"/>
    <property type="match status" value="1"/>
</dbReference>
<evidence type="ECO:0000256" key="3">
    <source>
        <dbReference type="ARBA" id="ARBA00013149"/>
    </source>
</evidence>
<comment type="caution">
    <text evidence="17">The sequence shown here is derived from an EMBL/GenBank/DDBJ whole genome shotgun (WGS) entry which is preliminary data.</text>
</comment>
<dbReference type="GO" id="GO:0000719">
    <property type="term" value="P:photoreactive repair"/>
    <property type="evidence" value="ECO:0007669"/>
    <property type="project" value="UniProtKB-ARBA"/>
</dbReference>
<evidence type="ECO:0000256" key="10">
    <source>
        <dbReference type="ARBA" id="ARBA00059220"/>
    </source>
</evidence>
<dbReference type="PRINTS" id="PR00147">
    <property type="entry name" value="DNAPHOTLYASE"/>
</dbReference>
<comment type="catalytic activity">
    <reaction evidence="9">
        <text>cyclobutadipyrimidine (in DNA) = 2 pyrimidine residues (in DNA).</text>
        <dbReference type="EC" id="4.1.99.3"/>
    </reaction>
</comment>
<keyword evidence="7 14" id="KW-0157">Chromophore</keyword>
<evidence type="ECO:0000259" key="16">
    <source>
        <dbReference type="PROSITE" id="PS51645"/>
    </source>
</evidence>
<comment type="similarity">
    <text evidence="2">Belongs to the DNA photolyase class-1 family.</text>
</comment>
<proteinExistence type="inferred from homology"/>
<comment type="cofactor">
    <cofactor evidence="1">
        <name>(6R)-5,10-methylene-5,6,7,8-tetrahydrofolate</name>
        <dbReference type="ChEBI" id="CHEBI:15636"/>
    </cofactor>
</comment>
<dbReference type="InterPro" id="IPR036134">
    <property type="entry name" value="Crypto/Photolyase_FAD-like_sf"/>
</dbReference>
<dbReference type="Proteomes" id="UP001165678">
    <property type="component" value="Unassembled WGS sequence"/>
</dbReference>
<protein>
    <recommendedName>
        <fullName evidence="4">Deoxyribodipyrimidine photo-lyase</fullName>
        <ecNumber evidence="3">4.1.99.3</ecNumber>
    </recommendedName>
    <alternativeName>
        <fullName evidence="8">DNA photolyase</fullName>
    </alternativeName>
    <alternativeName>
        <fullName evidence="11">Photoreactivating enzyme</fullName>
    </alternativeName>
</protein>
<dbReference type="InterPro" id="IPR014729">
    <property type="entry name" value="Rossmann-like_a/b/a_fold"/>
</dbReference>
<evidence type="ECO:0000256" key="11">
    <source>
        <dbReference type="ARBA" id="ARBA00083107"/>
    </source>
</evidence>
<evidence type="ECO:0000256" key="13">
    <source>
        <dbReference type="PIRSR" id="PIRSR602081-2"/>
    </source>
</evidence>
<evidence type="ECO:0000256" key="8">
    <source>
        <dbReference type="ARBA" id="ARBA00031671"/>
    </source>
</evidence>
<comment type="function">
    <text evidence="10">Involved in repair of UV radiation-induced DNA damage. Catalyzes the light-dependent monomerization (300-600 nm) of cyclobutyl pyrimidine dimers (in cis-syn configuration), which are formed between adjacent bases on the same DNA strand upon exposure to ultraviolet radiation.</text>
</comment>
<gene>
    <name evidence="17" type="primary">phrB</name>
    <name evidence="17" type="ORF">OQ287_14830</name>
</gene>
<keyword evidence="5 12" id="KW-0285">Flavoprotein</keyword>
<dbReference type="Pfam" id="PF03441">
    <property type="entry name" value="FAD_binding_7"/>
    <property type="match status" value="1"/>
</dbReference>
<comment type="cofactor">
    <cofactor evidence="12">
        <name>FAD</name>
        <dbReference type="ChEBI" id="CHEBI:57692"/>
    </cofactor>
    <text evidence="12">Binds 1 FAD per subunit.</text>
</comment>
<feature type="site" description="Electron transfer via tryptophanyl radical" evidence="13">
    <location>
        <position position="363"/>
    </location>
</feature>
<dbReference type="SUPFAM" id="SSF52425">
    <property type="entry name" value="Cryptochrome/photolyase, N-terminal domain"/>
    <property type="match status" value="1"/>
</dbReference>
<dbReference type="Pfam" id="PF00875">
    <property type="entry name" value="DNA_photolyase"/>
    <property type="match status" value="1"/>
</dbReference>
<feature type="compositionally biased region" description="Basic and acidic residues" evidence="15">
    <location>
        <begin position="174"/>
        <end position="189"/>
    </location>
</feature>
<dbReference type="FunFam" id="1.10.579.10:FF:000003">
    <property type="entry name" value="Deoxyribodipyrimidine photo-lyase"/>
    <property type="match status" value="1"/>
</dbReference>
<feature type="site" description="Electron transfer via tryptophanyl radical" evidence="13">
    <location>
        <position position="386"/>
    </location>
</feature>
<evidence type="ECO:0000256" key="4">
    <source>
        <dbReference type="ARBA" id="ARBA00014046"/>
    </source>
</evidence>
<dbReference type="InterPro" id="IPR036155">
    <property type="entry name" value="Crypto/Photolyase_N_sf"/>
</dbReference>
<sequence length="469" mass="53763">MSARQLVWFRTDLRTHDNSALAEAARQGPVIAVITLTRKQWKAHGHGDNKLSFWYRGFSALADDLDQLNIPLKVLSPDQFSACPEAVLELAQSLDCQQLHFNNDYGINERNRDDETVRLFKQDGRTVQRYDDGVIIPPGDLLTGNDEYYKVFTPFYKAWLKALDQQSLDIHEAPSRQKSLKSIDSDKVPAPDTPDAVDNSLWPAGTEEAEDRLERFLGSRARHYKDRRDFPFDQATSTLSPYLALGMISPRQCLTAAIHKNGGHAGDGDNNLTSWISELAWRDFYQHVLVGFPKVSRHEPFKSETRNIKWRQSKKDFKAWCEGNTGYPLVDAAMKQLVQTGWMHNRLRMVTAMFLTKHLLIDWHWGEAFFLEHLVDGELGANNGGWQWSASTGTDASPYFRIFNPTTQSKRFDPAGRFIIHYLPALSNLSEKHRHEPTASQRRELHYPETIVDHRAARERALETFKSLK</sequence>
<keyword evidence="6 12" id="KW-0274">FAD</keyword>
<dbReference type="InterPro" id="IPR002081">
    <property type="entry name" value="Cryptochrome/DNA_photolyase_1"/>
</dbReference>
<evidence type="ECO:0000256" key="14">
    <source>
        <dbReference type="RuleBase" id="RU004182"/>
    </source>
</evidence>
<evidence type="ECO:0000256" key="9">
    <source>
        <dbReference type="ARBA" id="ARBA00033999"/>
    </source>
</evidence>
<dbReference type="EMBL" id="JAPIVE010000005">
    <property type="protein sequence ID" value="MCX2525518.1"/>
    <property type="molecule type" value="Genomic_DNA"/>
</dbReference>
<dbReference type="SUPFAM" id="SSF48173">
    <property type="entry name" value="Cryptochrome/photolyase FAD-binding domain"/>
    <property type="match status" value="1"/>
</dbReference>
<feature type="binding site" evidence="12">
    <location>
        <begin position="236"/>
        <end position="240"/>
    </location>
    <ligand>
        <name>FAD</name>
        <dbReference type="ChEBI" id="CHEBI:57692"/>
    </ligand>
</feature>
<evidence type="ECO:0000256" key="6">
    <source>
        <dbReference type="ARBA" id="ARBA00022827"/>
    </source>
</evidence>
<dbReference type="Gene3D" id="1.25.40.80">
    <property type="match status" value="1"/>
</dbReference>
<evidence type="ECO:0000256" key="15">
    <source>
        <dbReference type="SAM" id="MobiDB-lite"/>
    </source>
</evidence>
<dbReference type="PANTHER" id="PTHR11455">
    <property type="entry name" value="CRYPTOCHROME"/>
    <property type="match status" value="1"/>
</dbReference>
<name>A0AA42CYR6_9GAMM</name>
<feature type="site" description="Electron transfer via tryptophanyl radical" evidence="13">
    <location>
        <position position="310"/>
    </location>
</feature>
<feature type="binding site" evidence="12">
    <location>
        <begin position="278"/>
        <end position="285"/>
    </location>
    <ligand>
        <name>FAD</name>
        <dbReference type="ChEBI" id="CHEBI:57692"/>
    </ligand>
</feature>
<dbReference type="Gene3D" id="3.40.50.620">
    <property type="entry name" value="HUPs"/>
    <property type="match status" value="1"/>
</dbReference>
<dbReference type="PANTHER" id="PTHR11455:SF9">
    <property type="entry name" value="CRYPTOCHROME CIRCADIAN CLOCK 5 ISOFORM X1"/>
    <property type="match status" value="1"/>
</dbReference>
<feature type="binding site" evidence="12">
    <location>
        <position position="224"/>
    </location>
    <ligand>
        <name>FAD</name>
        <dbReference type="ChEBI" id="CHEBI:57692"/>
    </ligand>
</feature>
<evidence type="ECO:0000256" key="7">
    <source>
        <dbReference type="ARBA" id="ARBA00022991"/>
    </source>
</evidence>
<dbReference type="GO" id="GO:0009416">
    <property type="term" value="P:response to light stimulus"/>
    <property type="evidence" value="ECO:0007669"/>
    <property type="project" value="TreeGrafter"/>
</dbReference>